<dbReference type="AlphaFoldDB" id="A0A4R3YYX2"/>
<dbReference type="RefSeq" id="WP_132141165.1">
    <property type="nucleotide sequence ID" value="NZ_SMCS01000001.1"/>
</dbReference>
<accession>A0A4R3YYX2</accession>
<protein>
    <submittedName>
        <fullName evidence="3">YXWGXW repeat-containing protein</fullName>
    </submittedName>
</protein>
<evidence type="ECO:0000256" key="2">
    <source>
        <dbReference type="SAM" id="SignalP"/>
    </source>
</evidence>
<feature type="signal peptide" evidence="2">
    <location>
        <begin position="1"/>
        <end position="22"/>
    </location>
</feature>
<keyword evidence="4" id="KW-1185">Reference proteome</keyword>
<dbReference type="InterPro" id="IPR024447">
    <property type="entry name" value="YXWGXW_rpt"/>
</dbReference>
<organism evidence="3 4">
    <name type="scientific">Luteibacter rhizovicinus</name>
    <dbReference type="NCBI Taxonomy" id="242606"/>
    <lineage>
        <taxon>Bacteria</taxon>
        <taxon>Pseudomonadati</taxon>
        <taxon>Pseudomonadota</taxon>
        <taxon>Gammaproteobacteria</taxon>
        <taxon>Lysobacterales</taxon>
        <taxon>Rhodanobacteraceae</taxon>
        <taxon>Luteibacter</taxon>
    </lineage>
</organism>
<keyword evidence="2" id="KW-0732">Signal</keyword>
<proteinExistence type="predicted"/>
<evidence type="ECO:0000313" key="4">
    <source>
        <dbReference type="Proteomes" id="UP000295645"/>
    </source>
</evidence>
<name>A0A4R3YYX2_9GAMM</name>
<gene>
    <name evidence="3" type="ORF">EC912_10173</name>
</gene>
<feature type="chain" id="PRO_5020949484" evidence="2">
    <location>
        <begin position="23"/>
        <end position="115"/>
    </location>
</feature>
<dbReference type="Pfam" id="PF12779">
    <property type="entry name" value="WXXGXW"/>
    <property type="match status" value="1"/>
</dbReference>
<dbReference type="EMBL" id="SMCS01000001">
    <property type="protein sequence ID" value="TCV97078.1"/>
    <property type="molecule type" value="Genomic_DNA"/>
</dbReference>
<feature type="region of interest" description="Disordered" evidence="1">
    <location>
        <begin position="34"/>
        <end position="53"/>
    </location>
</feature>
<reference evidence="3 4" key="1">
    <citation type="submission" date="2019-03" db="EMBL/GenBank/DDBJ databases">
        <title>Above-ground endophytic microbial communities from plants in different locations in the United States.</title>
        <authorList>
            <person name="Frank C."/>
        </authorList>
    </citation>
    <scope>NUCLEOTIDE SEQUENCE [LARGE SCALE GENOMIC DNA]</scope>
    <source>
        <strain evidence="3 4">LP_13_YM</strain>
    </source>
</reference>
<sequence length="115" mass="13336">MTTLTRKLALLAGLGLAVGATAYVPPAAAQGYVSVTVGTRPPPPRYERRPPPRSGYVWAPGYWNWAGGRYIWIGGRWYGSRPGYIYRPPVYRPYGHAWRYERERWDRDPQWRGRR</sequence>
<comment type="caution">
    <text evidence="3">The sequence shown here is derived from an EMBL/GenBank/DDBJ whole genome shotgun (WGS) entry which is preliminary data.</text>
</comment>
<dbReference type="Proteomes" id="UP000295645">
    <property type="component" value="Unassembled WGS sequence"/>
</dbReference>
<evidence type="ECO:0000313" key="3">
    <source>
        <dbReference type="EMBL" id="TCV97078.1"/>
    </source>
</evidence>
<evidence type="ECO:0000256" key="1">
    <source>
        <dbReference type="SAM" id="MobiDB-lite"/>
    </source>
</evidence>
<dbReference type="OrthoDB" id="121499at2"/>